<dbReference type="AlphaFoldDB" id="A0A964FEF9"/>
<feature type="region of interest" description="Disordered" evidence="1">
    <location>
        <begin position="1"/>
        <end position="20"/>
    </location>
</feature>
<dbReference type="RefSeq" id="WP_229638826.1">
    <property type="nucleotide sequence ID" value="NZ_JADWDC010000004.1"/>
</dbReference>
<protein>
    <submittedName>
        <fullName evidence="2">Uncharacterized protein</fullName>
    </submittedName>
</protein>
<accession>A0A964FEF9</accession>
<name>A0A964FEF9_9CYAN</name>
<comment type="caution">
    <text evidence="2">The sequence shown here is derived from an EMBL/GenBank/DDBJ whole genome shotgun (WGS) entry which is preliminary data.</text>
</comment>
<dbReference type="Proteomes" id="UP000729733">
    <property type="component" value="Unassembled WGS sequence"/>
</dbReference>
<sequence length="81" mass="9081">MTQIPQSKHGKTANNSLADTTKKSFFDLSTAEIEQLVVEATTKARERMHDKGISTIISIDENVYEEHPDGSLTLLHERPTK</sequence>
<evidence type="ECO:0000313" key="3">
    <source>
        <dbReference type="Proteomes" id="UP000729733"/>
    </source>
</evidence>
<evidence type="ECO:0000313" key="2">
    <source>
        <dbReference type="EMBL" id="MCC0175827.1"/>
    </source>
</evidence>
<proteinExistence type="predicted"/>
<organism evidence="2 3">
    <name type="scientific">Waterburya agarophytonicola KI4</name>
    <dbReference type="NCBI Taxonomy" id="2874699"/>
    <lineage>
        <taxon>Bacteria</taxon>
        <taxon>Bacillati</taxon>
        <taxon>Cyanobacteriota</taxon>
        <taxon>Cyanophyceae</taxon>
        <taxon>Pleurocapsales</taxon>
        <taxon>Hyellaceae</taxon>
        <taxon>Waterburya</taxon>
        <taxon>Waterburya agarophytonicola</taxon>
    </lineage>
</organism>
<keyword evidence="3" id="KW-1185">Reference proteome</keyword>
<feature type="compositionally biased region" description="Polar residues" evidence="1">
    <location>
        <begin position="1"/>
        <end position="19"/>
    </location>
</feature>
<evidence type="ECO:0000256" key="1">
    <source>
        <dbReference type="SAM" id="MobiDB-lite"/>
    </source>
</evidence>
<reference evidence="2" key="1">
    <citation type="journal article" date="2021" name="Antonie Van Leeuwenhoek">
        <title>Draft genome and description of Waterburya agarophytonicola gen. nov. sp. nov. (Pleurocapsales, Cyanobacteria): a seaweed symbiont.</title>
        <authorList>
            <person name="Bonthond G."/>
            <person name="Shalygin S."/>
            <person name="Bayer T."/>
            <person name="Weinberger F."/>
        </authorList>
    </citation>
    <scope>NUCLEOTIDE SEQUENCE</scope>
    <source>
        <strain evidence="2">KI4</strain>
    </source>
</reference>
<gene>
    <name evidence="2" type="ORF">I4641_02375</name>
</gene>
<dbReference type="EMBL" id="JADWDC010000004">
    <property type="protein sequence ID" value="MCC0175827.1"/>
    <property type="molecule type" value="Genomic_DNA"/>
</dbReference>